<comment type="caution">
    <text evidence="1">The sequence shown here is derived from an EMBL/GenBank/DDBJ whole genome shotgun (WGS) entry which is preliminary data.</text>
</comment>
<dbReference type="EMBL" id="DNAN01000428">
    <property type="protein sequence ID" value="HAW76436.1"/>
    <property type="molecule type" value="Genomic_DNA"/>
</dbReference>
<reference evidence="1 2" key="1">
    <citation type="journal article" date="2018" name="Nat. Biotechnol.">
        <title>A standardized bacterial taxonomy based on genome phylogeny substantially revises the tree of life.</title>
        <authorList>
            <person name="Parks D.H."/>
            <person name="Chuvochina M."/>
            <person name="Waite D.W."/>
            <person name="Rinke C."/>
            <person name="Skarshewski A."/>
            <person name="Chaumeil P.A."/>
            <person name="Hugenholtz P."/>
        </authorList>
    </citation>
    <scope>NUCLEOTIDE SEQUENCE [LARGE SCALE GENOMIC DNA]</scope>
    <source>
        <strain evidence="1">UBA11978</strain>
    </source>
</reference>
<accession>A0A350P569</accession>
<evidence type="ECO:0000313" key="2">
    <source>
        <dbReference type="Proteomes" id="UP000263517"/>
    </source>
</evidence>
<name>A0A350P569_9ALTE</name>
<protein>
    <submittedName>
        <fullName evidence="1">Uncharacterized protein</fullName>
    </submittedName>
</protein>
<dbReference type="AlphaFoldDB" id="A0A350P569"/>
<dbReference type="Proteomes" id="UP000263517">
    <property type="component" value="Unassembled WGS sequence"/>
</dbReference>
<evidence type="ECO:0000313" key="1">
    <source>
        <dbReference type="EMBL" id="HAW76436.1"/>
    </source>
</evidence>
<gene>
    <name evidence="1" type="ORF">DCW74_11970</name>
</gene>
<sequence>MSKKTHSPFTEDFMGALTSMIDGLFTNALSDKEKTMQPQEVCETEILTPVYESIEDYTEQTGKRFRMTKDQKTRNLTREEAFAETFGGQN</sequence>
<proteinExistence type="predicted"/>
<organism evidence="1 2">
    <name type="scientific">Alteromonas australica</name>
    <dbReference type="NCBI Taxonomy" id="589873"/>
    <lineage>
        <taxon>Bacteria</taxon>
        <taxon>Pseudomonadati</taxon>
        <taxon>Pseudomonadota</taxon>
        <taxon>Gammaproteobacteria</taxon>
        <taxon>Alteromonadales</taxon>
        <taxon>Alteromonadaceae</taxon>
        <taxon>Alteromonas/Salinimonas group</taxon>
        <taxon>Alteromonas</taxon>
    </lineage>
</organism>